<comment type="caution">
    <text evidence="2">The sequence shown here is derived from an EMBL/GenBank/DDBJ whole genome shotgun (WGS) entry which is preliminary data.</text>
</comment>
<dbReference type="Proteomes" id="UP000030993">
    <property type="component" value="Unassembled WGS sequence"/>
</dbReference>
<keyword evidence="3" id="KW-1185">Reference proteome</keyword>
<dbReference type="EMBL" id="JSCE01000172">
    <property type="protein sequence ID" value="KHM51800.1"/>
    <property type="molecule type" value="Genomic_DNA"/>
</dbReference>
<keyword evidence="1" id="KW-0812">Transmembrane</keyword>
<sequence length="126" mass="13269">MICQKCGSQLNMDGTCPNCGQGNVRIMEKSEINAYDGITIEENSYGQESAQTGKNDNSFGGFGGFGGSDRGPRILRFSSGSGTLTKVLFAIAIALLVAGLVFVALPLMVLAVLVGLAVYMIYSFLT</sequence>
<evidence type="ECO:0008006" key="4">
    <source>
        <dbReference type="Google" id="ProtNLM"/>
    </source>
</evidence>
<reference evidence="2 3" key="1">
    <citation type="journal article" date="2013" name="PLoS ONE">
        <title>Identification and characterization of three novel lipases belonging to families II and V from Anaerovibrio lipolyticus 5ST.</title>
        <authorList>
            <person name="Prive F."/>
            <person name="Kaderbhai N.N."/>
            <person name="Girdwood S."/>
            <person name="Worgan H.J."/>
            <person name="Pinloche E."/>
            <person name="Scollan N.D."/>
            <person name="Huws S.A."/>
            <person name="Newbold C.J."/>
        </authorList>
    </citation>
    <scope>NUCLEOTIDE SEQUENCE [LARGE SCALE GENOMIC DNA]</scope>
    <source>
        <strain evidence="2 3">5S</strain>
    </source>
</reference>
<feature type="transmembrane region" description="Helical" evidence="1">
    <location>
        <begin position="83"/>
        <end position="101"/>
    </location>
</feature>
<accession>A0A0B2JU09</accession>
<evidence type="ECO:0000256" key="1">
    <source>
        <dbReference type="SAM" id="Phobius"/>
    </source>
</evidence>
<evidence type="ECO:0000313" key="3">
    <source>
        <dbReference type="Proteomes" id="UP000030993"/>
    </source>
</evidence>
<feature type="transmembrane region" description="Helical" evidence="1">
    <location>
        <begin position="107"/>
        <end position="125"/>
    </location>
</feature>
<gene>
    <name evidence="2" type="ORF">NZ47_08485</name>
</gene>
<dbReference type="STRING" id="82374.NZ47_08485"/>
<organism evidence="2 3">
    <name type="scientific">Anaerovibrio lipolyticus</name>
    <dbReference type="NCBI Taxonomy" id="82374"/>
    <lineage>
        <taxon>Bacteria</taxon>
        <taxon>Bacillati</taxon>
        <taxon>Bacillota</taxon>
        <taxon>Negativicutes</taxon>
        <taxon>Selenomonadales</taxon>
        <taxon>Selenomonadaceae</taxon>
        <taxon>Anaerovibrio</taxon>
    </lineage>
</organism>
<dbReference type="AlphaFoldDB" id="A0A0B2JU09"/>
<evidence type="ECO:0000313" key="2">
    <source>
        <dbReference type="EMBL" id="KHM51800.1"/>
    </source>
</evidence>
<proteinExistence type="predicted"/>
<keyword evidence="1" id="KW-1133">Transmembrane helix</keyword>
<dbReference type="RefSeq" id="WP_039209222.1">
    <property type="nucleotide sequence ID" value="NZ_JSCE01000172.1"/>
</dbReference>
<keyword evidence="1" id="KW-0472">Membrane</keyword>
<protein>
    <recommendedName>
        <fullName evidence="4">Zinc-ribbon domain-containing protein</fullName>
    </recommendedName>
</protein>
<name>A0A0B2JU09_9FIRM</name>